<dbReference type="OrthoDB" id="2520703at2759"/>
<dbReference type="EMBL" id="JAGTJS010000011">
    <property type="protein sequence ID" value="KAH7253179.1"/>
    <property type="molecule type" value="Genomic_DNA"/>
</dbReference>
<evidence type="ECO:0000313" key="2">
    <source>
        <dbReference type="EMBL" id="KAH7253179.1"/>
    </source>
</evidence>
<dbReference type="InterPro" id="IPR056867">
    <property type="entry name" value="LRR_15"/>
</dbReference>
<feature type="domain" description="Leucine-rich repeat" evidence="1">
    <location>
        <begin position="293"/>
        <end position="467"/>
    </location>
</feature>
<dbReference type="Proteomes" id="UP000736672">
    <property type="component" value="Unassembled WGS sequence"/>
</dbReference>
<protein>
    <recommendedName>
        <fullName evidence="1">Leucine-rich repeat domain-containing protein</fullName>
    </recommendedName>
</protein>
<keyword evidence="3" id="KW-1185">Reference proteome</keyword>
<evidence type="ECO:0000313" key="3">
    <source>
        <dbReference type="Proteomes" id="UP000736672"/>
    </source>
</evidence>
<reference evidence="2" key="1">
    <citation type="journal article" date="2021" name="Nat. Commun.">
        <title>Genetic determinants of endophytism in the Arabidopsis root mycobiome.</title>
        <authorList>
            <person name="Mesny F."/>
            <person name="Miyauchi S."/>
            <person name="Thiergart T."/>
            <person name="Pickel B."/>
            <person name="Atanasova L."/>
            <person name="Karlsson M."/>
            <person name="Huettel B."/>
            <person name="Barry K.W."/>
            <person name="Haridas S."/>
            <person name="Chen C."/>
            <person name="Bauer D."/>
            <person name="Andreopoulos W."/>
            <person name="Pangilinan J."/>
            <person name="LaButti K."/>
            <person name="Riley R."/>
            <person name="Lipzen A."/>
            <person name="Clum A."/>
            <person name="Drula E."/>
            <person name="Henrissat B."/>
            <person name="Kohler A."/>
            <person name="Grigoriev I.V."/>
            <person name="Martin F.M."/>
            <person name="Hacquard S."/>
        </authorList>
    </citation>
    <scope>NUCLEOTIDE SEQUENCE</scope>
    <source>
        <strain evidence="2">FSSC 5 MPI-SDFR-AT-0091</strain>
    </source>
</reference>
<proteinExistence type="predicted"/>
<comment type="caution">
    <text evidence="2">The sequence shown here is derived from an EMBL/GenBank/DDBJ whole genome shotgun (WGS) entry which is preliminary data.</text>
</comment>
<dbReference type="Pfam" id="PF24969">
    <property type="entry name" value="LRR_15"/>
    <property type="match status" value="1"/>
</dbReference>
<dbReference type="AlphaFoldDB" id="A0A9P9HAW0"/>
<sequence length="510" mass="58889">MVQTRPQSNNDVAGFCNLPPELLAPIIQTFCFHCRGEPDAPYPEAKYVQEANQWPHTTLDRDDRKTLNSLSLVSKRIRNIAQDIMYHDVRLERIDDDFMLPADRRLPSLLQTVVSRPDLARMVKNLRVHRHYKVEVHVDSIREIYQMAAEALCLTLLDIWERMKDDAGETWSDYMTPFLLGKMDHIHRYQMETLSGFFMAGELVTMLLALLPNLEHANLDIHKPPTPEALRALGVTRLPLRAFTTEGQDRLIKLAKNLDTLTFTKETNLIIPARVKRVWIHHQEGTVRIEHYLRRCKAITSFSWQTSSTRVFCYECGIFDVEVSEIIALLHKTRRTLNSLYLDIRFPYHQYPIKTEKPVGSLKQFTVLEHLLLCTHSVCPTTGPTRDMPSDQALVDILPSSLARLSLVTPRGKIDVKVKSALFELAHYLEHNKVQLPNLKCIRCDSKEIFEGDDGAIASAFRQVDVNIVYKEFPRFDWSYETDPDAGYLPVIRCHTCEEYEAARARRGRH</sequence>
<accession>A0A9P9HAW0</accession>
<evidence type="ECO:0000259" key="1">
    <source>
        <dbReference type="Pfam" id="PF24969"/>
    </source>
</evidence>
<name>A0A9P9HAW0_FUSSL</name>
<gene>
    <name evidence="2" type="ORF">B0J15DRAFT_549905</name>
</gene>
<organism evidence="2 3">
    <name type="scientific">Fusarium solani</name>
    <name type="common">Filamentous fungus</name>
    <dbReference type="NCBI Taxonomy" id="169388"/>
    <lineage>
        <taxon>Eukaryota</taxon>
        <taxon>Fungi</taxon>
        <taxon>Dikarya</taxon>
        <taxon>Ascomycota</taxon>
        <taxon>Pezizomycotina</taxon>
        <taxon>Sordariomycetes</taxon>
        <taxon>Hypocreomycetidae</taxon>
        <taxon>Hypocreales</taxon>
        <taxon>Nectriaceae</taxon>
        <taxon>Fusarium</taxon>
        <taxon>Fusarium solani species complex</taxon>
    </lineage>
</organism>